<evidence type="ECO:0000313" key="2">
    <source>
        <dbReference type="EMBL" id="CDM92610.1"/>
    </source>
</evidence>
<dbReference type="RefSeq" id="WP_006622013.1">
    <property type="nucleotide sequence ID" value="NZ_FO818640.1"/>
</dbReference>
<evidence type="ECO:0000259" key="1">
    <source>
        <dbReference type="Pfam" id="PF01936"/>
    </source>
</evidence>
<feature type="domain" description="NYN" evidence="1">
    <location>
        <begin position="135"/>
        <end position="242"/>
    </location>
</feature>
<dbReference type="GO" id="GO:0004540">
    <property type="term" value="F:RNA nuclease activity"/>
    <property type="evidence" value="ECO:0007669"/>
    <property type="project" value="InterPro"/>
</dbReference>
<organism evidence="2 3">
    <name type="scientific">Limnospira indica PCC 8005</name>
    <dbReference type="NCBI Taxonomy" id="376219"/>
    <lineage>
        <taxon>Bacteria</taxon>
        <taxon>Bacillati</taxon>
        <taxon>Cyanobacteriota</taxon>
        <taxon>Cyanophyceae</taxon>
        <taxon>Oscillatoriophycideae</taxon>
        <taxon>Oscillatoriales</taxon>
        <taxon>Sirenicapillariaceae</taxon>
        <taxon>Limnospira</taxon>
    </lineage>
</organism>
<dbReference type="AlphaFoldDB" id="A0A9P1NWI0"/>
<name>A0A9P1NWI0_9CYAN</name>
<evidence type="ECO:0000313" key="3">
    <source>
        <dbReference type="Proteomes" id="UP000032946"/>
    </source>
</evidence>
<gene>
    <name evidence="2" type="ORF">ARTHRO_10283</name>
</gene>
<dbReference type="Pfam" id="PF01936">
    <property type="entry name" value="NYN"/>
    <property type="match status" value="1"/>
</dbReference>
<sequence length="466" mass="52857">MPHKSLVPQTNNGTTAVNQISNLIYQTVVSFQQQHPECLHIRYQSVSWEQPEYKTKLLAKLNHGLGQAPNPEVLLSWVRSYLRSLLNSEAIATNTFNQLKPKLQQLLNYDKNQHLNASIPNLNGNGMIDKGASILLLDAENIQLNADAEKFLEKICHYPLQIRVAFANWRSLGKKDAEFHQRGYQLIHVPAGKDSADFKMATVGSSIFVHYPTAREVLVCSSDQALIHLCNTLQSHGLTVYHVRKDQDQIVVFNSQNGTTQKYSLSSSKKVIPKVEELLQQLQELIVAEQKRTNCYWIKLTKISSLYHHQHKLTLSQVIAEHFIDFKVQDIFLKNPLIFAVHKISDQSQIYVTLFNENFTISTDSLPPKTAHKNKSNTTPTPIKSTDDLENALVSIIKEITKKSPNSLVDVSILASNFMTKYHVPINKLLRQLNHSKKLPNFLESCGSFHLKQTSRGWQVGLLNPN</sequence>
<reference evidence="2 3" key="1">
    <citation type="submission" date="2014-02" db="EMBL/GenBank/DDBJ databases">
        <authorList>
            <person name="Genoscope - CEA"/>
        </authorList>
    </citation>
    <scope>NUCLEOTIDE SEQUENCE [LARGE SCALE GENOMIC DNA]</scope>
    <source>
        <strain evidence="2 3">PCC 8005</strain>
    </source>
</reference>
<proteinExistence type="predicted"/>
<accession>A0A9P1NWI0</accession>
<dbReference type="InterPro" id="IPR021139">
    <property type="entry name" value="NYN"/>
</dbReference>
<dbReference type="Proteomes" id="UP000032946">
    <property type="component" value="Chromosome"/>
</dbReference>
<keyword evidence="3" id="KW-1185">Reference proteome</keyword>
<dbReference type="EMBL" id="FO818640">
    <property type="protein sequence ID" value="CDM92610.1"/>
    <property type="molecule type" value="Genomic_DNA"/>
</dbReference>
<protein>
    <recommendedName>
        <fullName evidence="1">NYN domain-containing protein</fullName>
    </recommendedName>
</protein>